<accession>A0A6M3JHD8</accession>
<dbReference type="AlphaFoldDB" id="A0A6M3JHD8"/>
<gene>
    <name evidence="3" type="ORF">MM415A04828_0004</name>
    <name evidence="2" type="ORF">MM415A05120_0009</name>
    <name evidence="1" type="ORF">MM415B01209_0020</name>
</gene>
<proteinExistence type="predicted"/>
<sequence>MAPTLILQGATAVAVRKALARREREWAQDLADARRAWGETDPNTQTRARKLAGLRRAIAEGRRMTPAEFSGE</sequence>
<evidence type="ECO:0000313" key="1">
    <source>
        <dbReference type="EMBL" id="QJA60021.1"/>
    </source>
</evidence>
<evidence type="ECO:0000313" key="3">
    <source>
        <dbReference type="EMBL" id="QJA69276.1"/>
    </source>
</evidence>
<name>A0A6M3JHD8_9ZZZZ</name>
<organism evidence="3">
    <name type="scientific">viral metagenome</name>
    <dbReference type="NCBI Taxonomy" id="1070528"/>
    <lineage>
        <taxon>unclassified sequences</taxon>
        <taxon>metagenomes</taxon>
        <taxon>organismal metagenomes</taxon>
    </lineage>
</organism>
<reference evidence="3" key="1">
    <citation type="submission" date="2020-03" db="EMBL/GenBank/DDBJ databases">
        <title>The deep terrestrial virosphere.</title>
        <authorList>
            <person name="Holmfeldt K."/>
            <person name="Nilsson E."/>
            <person name="Simone D."/>
            <person name="Lopez-Fernandez M."/>
            <person name="Wu X."/>
            <person name="de Brujin I."/>
            <person name="Lundin D."/>
            <person name="Andersson A."/>
            <person name="Bertilsson S."/>
            <person name="Dopson M."/>
        </authorList>
    </citation>
    <scope>NUCLEOTIDE SEQUENCE</scope>
    <source>
        <strain evidence="3">MM415A04828</strain>
        <strain evidence="2">MM415A05120</strain>
        <strain evidence="1">MM415B01209</strain>
    </source>
</reference>
<dbReference type="EMBL" id="MT141692">
    <property type="protein sequence ID" value="QJA69276.1"/>
    <property type="molecule type" value="Genomic_DNA"/>
</dbReference>
<dbReference type="EMBL" id="MT141674">
    <property type="protein sequence ID" value="QJA69068.1"/>
    <property type="molecule type" value="Genomic_DNA"/>
</dbReference>
<dbReference type="EMBL" id="MT141392">
    <property type="protein sequence ID" value="QJA60021.1"/>
    <property type="molecule type" value="Genomic_DNA"/>
</dbReference>
<evidence type="ECO:0000313" key="2">
    <source>
        <dbReference type="EMBL" id="QJA69068.1"/>
    </source>
</evidence>
<protein>
    <submittedName>
        <fullName evidence="3">Uncharacterized protein</fullName>
    </submittedName>
</protein>